<evidence type="ECO:0000313" key="2">
    <source>
        <dbReference type="EMBL" id="ADD94873.1"/>
    </source>
</evidence>
<reference evidence="2" key="1">
    <citation type="journal article" date="2010" name="ISME J.">
        <title>Metagenome of the Mediterranean deep chlorophyll maximum studied by direct and fosmid library 454 pyrosequencing.</title>
        <authorList>
            <person name="Ghai R."/>
            <person name="Martin-Cuadrado A.B."/>
            <person name="Molto A.G."/>
            <person name="Heredia I.G."/>
            <person name="Cabrera R."/>
            <person name="Martin J."/>
            <person name="Verdu M."/>
            <person name="Deschamps P."/>
            <person name="Moreira D."/>
            <person name="Lopez-Garcia P."/>
            <person name="Mira A."/>
            <person name="Rodriguez-Valera F."/>
        </authorList>
    </citation>
    <scope>NUCLEOTIDE SEQUENCE</scope>
</reference>
<dbReference type="InterPro" id="IPR003877">
    <property type="entry name" value="SPRY_dom"/>
</dbReference>
<dbReference type="Pfam" id="PF00622">
    <property type="entry name" value="SPRY"/>
    <property type="match status" value="1"/>
</dbReference>
<organism evidence="2">
    <name type="scientific">uncultured marine bacterium MedDCM-OCT-S09-C145</name>
    <dbReference type="NCBI Taxonomy" id="743075"/>
    <lineage>
        <taxon>Bacteria</taxon>
        <taxon>environmental samples</taxon>
    </lineage>
</organism>
<dbReference type="AlphaFoldDB" id="D6PGM2"/>
<dbReference type="SMART" id="SM00449">
    <property type="entry name" value="SPRY"/>
    <property type="match status" value="1"/>
</dbReference>
<dbReference type="InterPro" id="IPR001870">
    <property type="entry name" value="B30.2/SPRY"/>
</dbReference>
<name>D6PGM2_9BACT</name>
<dbReference type="PROSITE" id="PS50188">
    <property type="entry name" value="B302_SPRY"/>
    <property type="match status" value="1"/>
</dbReference>
<dbReference type="InterPro" id="IPR013320">
    <property type="entry name" value="ConA-like_dom_sf"/>
</dbReference>
<feature type="domain" description="B30.2/SPRY" evidence="1">
    <location>
        <begin position="152"/>
        <end position="360"/>
    </location>
</feature>
<proteinExistence type="predicted"/>
<sequence>MFITSNQNGVRLLLQTNRKFRDTNAWYHIVVAVDSTQGTSTDRAKLYINGVQETSFVSSGGNSAVYPSSSQGLGLDGGNGYTNYIGSRDGSSEIFDGSMSHFHHVDGTALAPTVFGSTDSTTGQWKINTSPSYTVGTKGFFILKDGNSVTDQSANTNNFTVGGGTLTKTEDCPSNVFATINPLTLSASKWNLEYGNLKTNGHASGAGNAWRSVYGTLGALSGKYYFEMKVDRVQGSDPNNIRVGIIDPEQMRQEADNASFTDKTRAYGYQATNGNMVNAGNNTSFGATYTTNDIIGVAMDLTNSKLYFSKNGTFQNSGVPTSGSTGTGAVSITSGYPYIPAVAHYYDDDRISFNFGNGYFGTSAISSAGTNASGNGIFEFDCPDGYTALSTKGLNL</sequence>
<protein>
    <recommendedName>
        <fullName evidence="1">B30.2/SPRY domain-containing protein</fullName>
    </recommendedName>
</protein>
<dbReference type="Gene3D" id="2.60.120.200">
    <property type="match status" value="1"/>
</dbReference>
<dbReference type="EMBL" id="GU943048">
    <property type="protein sequence ID" value="ADD94873.1"/>
    <property type="molecule type" value="Genomic_DNA"/>
</dbReference>
<dbReference type="SUPFAM" id="SSF49899">
    <property type="entry name" value="Concanavalin A-like lectins/glucanases"/>
    <property type="match status" value="2"/>
</dbReference>
<accession>D6PGM2</accession>
<dbReference type="InterPro" id="IPR043136">
    <property type="entry name" value="B30.2/SPRY_sf"/>
</dbReference>
<dbReference type="Gene3D" id="2.60.120.920">
    <property type="match status" value="1"/>
</dbReference>
<evidence type="ECO:0000259" key="1">
    <source>
        <dbReference type="PROSITE" id="PS50188"/>
    </source>
</evidence>